<feature type="compositionally biased region" description="Pro residues" evidence="1">
    <location>
        <begin position="1"/>
        <end position="16"/>
    </location>
</feature>
<comment type="caution">
    <text evidence="2">The sequence shown here is derived from an EMBL/GenBank/DDBJ whole genome shotgun (WGS) entry which is preliminary data.</text>
</comment>
<dbReference type="Proteomes" id="UP000315234">
    <property type="component" value="Unassembled WGS sequence"/>
</dbReference>
<name>A0ABC9ZKM8_CORST</name>
<feature type="region of interest" description="Disordered" evidence="1">
    <location>
        <begin position="1"/>
        <end position="20"/>
    </location>
</feature>
<dbReference type="EMBL" id="BJLD01000001">
    <property type="protein sequence ID" value="GEA42717.1"/>
    <property type="molecule type" value="Genomic_DNA"/>
</dbReference>
<proteinExistence type="predicted"/>
<evidence type="ECO:0000313" key="3">
    <source>
        <dbReference type="Proteomes" id="UP000315234"/>
    </source>
</evidence>
<sequence length="124" mass="14220">MKTPYFPTPNKNPQPPKSRVRHWSVIHVRQHELNRVAFDETRHLRNGDDADKFNEGNSKNRLARVVEVELPGPANSELRSFVRKAVSLAHSIKHAPNSSRREAGIIADSVIMLVNIFRRMFESV</sequence>
<organism evidence="2 3">
    <name type="scientific">Corynebacterium striatum</name>
    <dbReference type="NCBI Taxonomy" id="43770"/>
    <lineage>
        <taxon>Bacteria</taxon>
        <taxon>Bacillati</taxon>
        <taxon>Actinomycetota</taxon>
        <taxon>Actinomycetes</taxon>
        <taxon>Mycobacteriales</taxon>
        <taxon>Corynebacteriaceae</taxon>
        <taxon>Corynebacterium</taxon>
    </lineage>
</organism>
<evidence type="ECO:0000313" key="2">
    <source>
        <dbReference type="EMBL" id="GEA42717.1"/>
    </source>
</evidence>
<dbReference type="AlphaFoldDB" id="A0ABC9ZKM8"/>
<evidence type="ECO:0000256" key="1">
    <source>
        <dbReference type="SAM" id="MobiDB-lite"/>
    </source>
</evidence>
<dbReference type="RefSeq" id="WP_141276743.1">
    <property type="nucleotide sequence ID" value="NZ_BJLD01000001.1"/>
</dbReference>
<accession>A0ABC9ZKM8</accession>
<reference evidence="2 3" key="1">
    <citation type="submission" date="2019-06" db="EMBL/GenBank/DDBJ databases">
        <title>Draft genome sequence of Corynebacterium striatum NBRC 15291.</title>
        <authorList>
            <person name="Miura T."/>
            <person name="Furukawa M."/>
            <person name="Shimamura M."/>
            <person name="Ohyama Y."/>
            <person name="Yamazoe A."/>
            <person name="Kawasaki H."/>
        </authorList>
    </citation>
    <scope>NUCLEOTIDE SEQUENCE [LARGE SCALE GENOMIC DNA]</scope>
    <source>
        <strain evidence="2 3">NBRC 15291</strain>
    </source>
</reference>
<protein>
    <submittedName>
        <fullName evidence="2">Uncharacterized protein</fullName>
    </submittedName>
</protein>
<gene>
    <name evidence="2" type="ORF">Cst04h_08870</name>
</gene>